<comment type="subcellular location">
    <subcellularLocation>
        <location evidence="1">Cytoplasm</location>
        <location evidence="1">Cytoskeleton</location>
        <location evidence="1">Spindle</location>
    </subcellularLocation>
</comment>
<keyword evidence="5" id="KW-0175">Coiled coil</keyword>
<feature type="region of interest" description="Disordered" evidence="7">
    <location>
        <begin position="1"/>
        <end position="28"/>
    </location>
</feature>
<feature type="region of interest" description="Disordered" evidence="7">
    <location>
        <begin position="324"/>
        <end position="389"/>
    </location>
</feature>
<feature type="compositionally biased region" description="Low complexity" evidence="7">
    <location>
        <begin position="369"/>
        <end position="380"/>
    </location>
</feature>
<keyword evidence="4" id="KW-0243">Dynein</keyword>
<dbReference type="SUPFAM" id="SSF74924">
    <property type="entry name" value="Cap-Gly domain"/>
    <property type="match status" value="1"/>
</dbReference>
<dbReference type="InterPro" id="IPR000938">
    <property type="entry name" value="CAP-Gly_domain"/>
</dbReference>
<dbReference type="PANTHER" id="PTHR18916">
    <property type="entry name" value="DYNACTIN 1-RELATED MICROTUBULE-BINDING"/>
    <property type="match status" value="1"/>
</dbReference>
<comment type="caution">
    <text evidence="9">The sequence shown here is derived from an EMBL/GenBank/DDBJ whole genome shotgun (WGS) entry which is preliminary data.</text>
</comment>
<feature type="region of interest" description="Disordered" evidence="7">
    <location>
        <begin position="259"/>
        <end position="291"/>
    </location>
</feature>
<keyword evidence="2" id="KW-0963">Cytoplasm</keyword>
<dbReference type="SMART" id="SM01052">
    <property type="entry name" value="CAP_GLY"/>
    <property type="match status" value="1"/>
</dbReference>
<dbReference type="GO" id="GO:0005874">
    <property type="term" value="C:microtubule"/>
    <property type="evidence" value="ECO:0007669"/>
    <property type="project" value="UniProtKB-KW"/>
</dbReference>
<gene>
    <name evidence="9" type="ORF">EB796_024542</name>
</gene>
<dbReference type="GO" id="GO:0030286">
    <property type="term" value="C:dynein complex"/>
    <property type="evidence" value="ECO:0007669"/>
    <property type="project" value="UniProtKB-KW"/>
</dbReference>
<feature type="compositionally biased region" description="Acidic residues" evidence="7">
    <location>
        <begin position="331"/>
        <end position="349"/>
    </location>
</feature>
<dbReference type="Pfam" id="PF01302">
    <property type="entry name" value="CAP_GLY"/>
    <property type="match status" value="1"/>
</dbReference>
<proteinExistence type="predicted"/>
<dbReference type="EMBL" id="VXIV02003427">
    <property type="protein sequence ID" value="KAF6017147.1"/>
    <property type="molecule type" value="Genomic_DNA"/>
</dbReference>
<protein>
    <recommendedName>
        <fullName evidence="8">CAP-Gly domain-containing protein</fullName>
    </recommendedName>
</protein>
<dbReference type="GO" id="GO:0005819">
    <property type="term" value="C:spindle"/>
    <property type="evidence" value="ECO:0007669"/>
    <property type="project" value="UniProtKB-SubCell"/>
</dbReference>
<keyword evidence="10" id="KW-1185">Reference proteome</keyword>
<keyword evidence="6" id="KW-0206">Cytoskeleton</keyword>
<reference evidence="9" key="1">
    <citation type="submission" date="2020-06" db="EMBL/GenBank/DDBJ databases">
        <title>Draft genome of Bugula neritina, a colonial animal packing powerful symbionts and potential medicines.</title>
        <authorList>
            <person name="Rayko M."/>
        </authorList>
    </citation>
    <scope>NUCLEOTIDE SEQUENCE [LARGE SCALE GENOMIC DNA]</scope>
    <source>
        <strain evidence="9">Kwan_BN1</strain>
    </source>
</reference>
<evidence type="ECO:0000259" key="8">
    <source>
        <dbReference type="SMART" id="SM01052"/>
    </source>
</evidence>
<dbReference type="OrthoDB" id="2130750at2759"/>
<evidence type="ECO:0000256" key="4">
    <source>
        <dbReference type="ARBA" id="ARBA00023017"/>
    </source>
</evidence>
<evidence type="ECO:0000256" key="7">
    <source>
        <dbReference type="SAM" id="MobiDB-lite"/>
    </source>
</evidence>
<keyword evidence="3" id="KW-0493">Microtubule</keyword>
<evidence type="ECO:0000313" key="9">
    <source>
        <dbReference type="EMBL" id="KAF6017147.1"/>
    </source>
</evidence>
<dbReference type="AlphaFoldDB" id="A0A7J7IUC6"/>
<evidence type="ECO:0000256" key="6">
    <source>
        <dbReference type="ARBA" id="ARBA00023212"/>
    </source>
</evidence>
<sequence>MSVKGEAKSAAGKTEHTVNTAARSSQHLHEERLAQEVLAVWRDNFDPSPNSASNWRKKAAKQVEVDPFDCTCGPCKRFWKENFTNTSILSEPVIKRAQKTSTMFRPDQADWRVRVGDRVIVNGRHTGEVRFVGLLDENVIAPTVYVGVKCDENLGSTHNGVMNGKRYFHCPRGHAALVPYTDVRRLNPAEVRPPLTGNFMFDSYYDVVKTRALRRQKMEASEEATRPKPVKPPSRIRKTYTVSDENDVAYKDMIKKLTKEDSQREGGTQVYHYANSTVKVRTGGPPKAKVDPQARRFVKWKEEFGGGEKGDRLVKTLKKLHEALNKGKELENEENEEEEELSDEYDEDQLADRPPTQRSSKSPTRVGDTSTSQPSRQPSPMKSVQGNPG</sequence>
<evidence type="ECO:0000256" key="3">
    <source>
        <dbReference type="ARBA" id="ARBA00022701"/>
    </source>
</evidence>
<evidence type="ECO:0000256" key="1">
    <source>
        <dbReference type="ARBA" id="ARBA00004186"/>
    </source>
</evidence>
<dbReference type="InterPro" id="IPR036859">
    <property type="entry name" value="CAP-Gly_dom_sf"/>
</dbReference>
<organism evidence="9 10">
    <name type="scientific">Bugula neritina</name>
    <name type="common">Brown bryozoan</name>
    <name type="synonym">Sertularia neritina</name>
    <dbReference type="NCBI Taxonomy" id="10212"/>
    <lineage>
        <taxon>Eukaryota</taxon>
        <taxon>Metazoa</taxon>
        <taxon>Spiralia</taxon>
        <taxon>Lophotrochozoa</taxon>
        <taxon>Bryozoa</taxon>
        <taxon>Gymnolaemata</taxon>
        <taxon>Cheilostomatida</taxon>
        <taxon>Flustrina</taxon>
        <taxon>Buguloidea</taxon>
        <taxon>Bugulidae</taxon>
        <taxon>Bugula</taxon>
    </lineage>
</organism>
<evidence type="ECO:0000256" key="5">
    <source>
        <dbReference type="ARBA" id="ARBA00023054"/>
    </source>
</evidence>
<dbReference type="Gene3D" id="2.30.30.190">
    <property type="entry name" value="CAP Gly-rich-like domain"/>
    <property type="match status" value="1"/>
</dbReference>
<accession>A0A7J7IUC6</accession>
<dbReference type="Proteomes" id="UP000593567">
    <property type="component" value="Unassembled WGS sequence"/>
</dbReference>
<name>A0A7J7IUC6_BUGNE</name>
<feature type="domain" description="CAP-Gly" evidence="8">
    <location>
        <begin position="115"/>
        <end position="184"/>
    </location>
</feature>
<evidence type="ECO:0000256" key="2">
    <source>
        <dbReference type="ARBA" id="ARBA00022490"/>
    </source>
</evidence>
<evidence type="ECO:0000313" key="10">
    <source>
        <dbReference type="Proteomes" id="UP000593567"/>
    </source>
</evidence>
<dbReference type="PANTHER" id="PTHR18916:SF6">
    <property type="entry name" value="DYNACTIN SUBUNIT 1"/>
    <property type="match status" value="1"/>
</dbReference>